<dbReference type="RefSeq" id="WP_070507356.1">
    <property type="nucleotide sequence ID" value="NZ_CP023510.1"/>
</dbReference>
<dbReference type="Proteomes" id="UP000218628">
    <property type="component" value="Chromosome"/>
</dbReference>
<gene>
    <name evidence="1" type="ORF">CO690_05945</name>
</gene>
<protein>
    <recommendedName>
        <fullName evidence="3">Antitoxin VbhA domain-containing protein</fullName>
    </recommendedName>
</protein>
<evidence type="ECO:0000313" key="1">
    <source>
        <dbReference type="EMBL" id="ATF63241.1"/>
    </source>
</evidence>
<proteinExistence type="predicted"/>
<accession>A0A291DFD2</accession>
<evidence type="ECO:0000313" key="2">
    <source>
        <dbReference type="Proteomes" id="UP000218628"/>
    </source>
</evidence>
<organism evidence="1 2">
    <name type="scientific">Rothia mucilaginosa</name>
    <dbReference type="NCBI Taxonomy" id="43675"/>
    <lineage>
        <taxon>Bacteria</taxon>
        <taxon>Bacillati</taxon>
        <taxon>Actinomycetota</taxon>
        <taxon>Actinomycetes</taxon>
        <taxon>Micrococcales</taxon>
        <taxon>Micrococcaceae</taxon>
        <taxon>Rothia</taxon>
    </lineage>
</organism>
<sequence length="69" mass="7469">MPTPATHTDDSTNPITPEESLKFAEAGMNLAGHVITDPRILELLNQRAHGGISFEEYKAACIRHILGGN</sequence>
<evidence type="ECO:0008006" key="3">
    <source>
        <dbReference type="Google" id="ProtNLM"/>
    </source>
</evidence>
<dbReference type="EMBL" id="CP023510">
    <property type="protein sequence ID" value="ATF63241.1"/>
    <property type="molecule type" value="Genomic_DNA"/>
</dbReference>
<dbReference type="AlphaFoldDB" id="A0A291DFD2"/>
<name>A0A291DFD2_9MICC</name>
<reference evidence="2" key="1">
    <citation type="submission" date="2017-09" db="EMBL/GenBank/DDBJ databases">
        <title>FDA dAtabase for Regulatory Grade micrObial Sequences (FDA-ARGOS): Supporting development and validation of Infectious Disease Dx tests.</title>
        <authorList>
            <person name="Minogue T."/>
            <person name="Wolcott M."/>
            <person name="Wasieloski L."/>
            <person name="Aguilar W."/>
            <person name="Moore D."/>
            <person name="Tallon L."/>
            <person name="Sadzewicz L."/>
            <person name="Ott S."/>
            <person name="Zhao X."/>
            <person name="Nagaraj S."/>
            <person name="Vavikolanu K."/>
            <person name="Aluvathingal J."/>
            <person name="Nadendla S."/>
            <person name="Sichtig H."/>
        </authorList>
    </citation>
    <scope>NUCLEOTIDE SEQUENCE [LARGE SCALE GENOMIC DNA]</scope>
    <source>
        <strain evidence="2">FDAARGOS_369</strain>
    </source>
</reference>